<dbReference type="EMBL" id="BARV01000086">
    <property type="protein sequence ID" value="GAH93096.1"/>
    <property type="molecule type" value="Genomic_DNA"/>
</dbReference>
<dbReference type="Gene3D" id="2.40.160.60">
    <property type="entry name" value="Outer membrane protein transport protein (OMPP1/FadL/TodX)"/>
    <property type="match status" value="1"/>
</dbReference>
<proteinExistence type="predicted"/>
<evidence type="ECO:0008006" key="2">
    <source>
        <dbReference type="Google" id="ProtNLM"/>
    </source>
</evidence>
<evidence type="ECO:0000313" key="1">
    <source>
        <dbReference type="EMBL" id="GAH93096.1"/>
    </source>
</evidence>
<reference evidence="1" key="1">
    <citation type="journal article" date="2014" name="Front. Microbiol.">
        <title>High frequency of phylogenetically diverse reductive dehalogenase-homologous genes in deep subseafloor sedimentary metagenomes.</title>
        <authorList>
            <person name="Kawai M."/>
            <person name="Futagami T."/>
            <person name="Toyoda A."/>
            <person name="Takaki Y."/>
            <person name="Nishi S."/>
            <person name="Hori S."/>
            <person name="Arai W."/>
            <person name="Tsubouchi T."/>
            <person name="Morono Y."/>
            <person name="Uchiyama I."/>
            <person name="Ito T."/>
            <person name="Fujiyama A."/>
            <person name="Inagaki F."/>
            <person name="Takami H."/>
        </authorList>
    </citation>
    <scope>NUCLEOTIDE SEQUENCE</scope>
    <source>
        <strain evidence="1">Expedition CK06-06</strain>
    </source>
</reference>
<name>X1JEH7_9ZZZZ</name>
<sequence length="323" mass="36042">MLNLCLLPIVLFSQIFDPGATGYTFVKLGIGVRPVAMGNAFTALSDDANAVFWNPSGLGIVETYYVSGMAMKHLVYFNYYNLTSAIPLGKHGGLGFGLSYLTGTDIEYSERGERGDEFKNSDMLLNIGYGRSIGKQKIISFGGAIKIVRSQLYTYSAYGLLSDFGVILNPYKYIYIGSVIKNFGTPRKFIEKWEYPPLNFRQGLAFKFPLWENQFILGFDYSVYPDVKPTFSIGSEIRIRAPRFMESLGQDKFSGFSVMAGYQSGYESGAWSGFSFGFSLELIIARELYFDIAVLLLSYGYLGSSERIALGLNYVSTKARSRK</sequence>
<dbReference type="AlphaFoldDB" id="X1JEH7"/>
<accession>X1JEH7</accession>
<dbReference type="NCBIfam" id="NF033709">
    <property type="entry name" value="PorV_fam"/>
    <property type="match status" value="1"/>
</dbReference>
<protein>
    <recommendedName>
        <fullName evidence="2">PorV/PorQ family protein</fullName>
    </recommendedName>
</protein>
<comment type="caution">
    <text evidence="1">The sequence shown here is derived from an EMBL/GenBank/DDBJ whole genome shotgun (WGS) entry which is preliminary data.</text>
</comment>
<organism evidence="1">
    <name type="scientific">marine sediment metagenome</name>
    <dbReference type="NCBI Taxonomy" id="412755"/>
    <lineage>
        <taxon>unclassified sequences</taxon>
        <taxon>metagenomes</taxon>
        <taxon>ecological metagenomes</taxon>
    </lineage>
</organism>
<gene>
    <name evidence="1" type="ORF">S06H3_00481</name>
</gene>